<organism evidence="3 4">
    <name type="scientific">Macrosiphum euphorbiae</name>
    <name type="common">potato aphid</name>
    <dbReference type="NCBI Taxonomy" id="13131"/>
    <lineage>
        <taxon>Eukaryota</taxon>
        <taxon>Metazoa</taxon>
        <taxon>Ecdysozoa</taxon>
        <taxon>Arthropoda</taxon>
        <taxon>Hexapoda</taxon>
        <taxon>Insecta</taxon>
        <taxon>Pterygota</taxon>
        <taxon>Neoptera</taxon>
        <taxon>Paraneoptera</taxon>
        <taxon>Hemiptera</taxon>
        <taxon>Sternorrhyncha</taxon>
        <taxon>Aphidomorpha</taxon>
        <taxon>Aphidoidea</taxon>
        <taxon>Aphididae</taxon>
        <taxon>Macrosiphini</taxon>
        <taxon>Macrosiphum</taxon>
    </lineage>
</organism>
<evidence type="ECO:0000313" key="3">
    <source>
        <dbReference type="EMBL" id="CAI6368241.1"/>
    </source>
</evidence>
<feature type="domain" description="DUF8040" evidence="2">
    <location>
        <begin position="51"/>
        <end position="144"/>
    </location>
</feature>
<sequence length="162" mass="19072">MVNNELVKKRTIIAGATFIILNSLIKKKQKIKQKRRWWITQMFKNRDEHGGLSLINDLLFQESGQFENFVRMAYSDFKYLVTLIRPQVEKQTTHWRKPISVEERLAVTLRFLATGDSYTSLQYTFKISKSTISSIIPEVCIALTKVLSDTIKVRIKYRYNYT</sequence>
<keyword evidence="1" id="KW-0812">Transmembrane</keyword>
<dbReference type="AlphaFoldDB" id="A0AAV0XLE8"/>
<evidence type="ECO:0000256" key="1">
    <source>
        <dbReference type="SAM" id="Phobius"/>
    </source>
</evidence>
<dbReference type="InterPro" id="IPR058353">
    <property type="entry name" value="DUF8040"/>
</dbReference>
<comment type="caution">
    <text evidence="3">The sequence shown here is derived from an EMBL/GenBank/DDBJ whole genome shotgun (WGS) entry which is preliminary data.</text>
</comment>
<keyword evidence="1" id="KW-1133">Transmembrane helix</keyword>
<name>A0AAV0XLE8_9HEMI</name>
<dbReference type="EMBL" id="CARXXK010000005">
    <property type="protein sequence ID" value="CAI6368241.1"/>
    <property type="molecule type" value="Genomic_DNA"/>
</dbReference>
<keyword evidence="1" id="KW-0472">Membrane</keyword>
<protein>
    <recommendedName>
        <fullName evidence="2">DUF8040 domain-containing protein</fullName>
    </recommendedName>
</protein>
<keyword evidence="4" id="KW-1185">Reference proteome</keyword>
<feature type="transmembrane region" description="Helical" evidence="1">
    <location>
        <begin position="6"/>
        <end position="25"/>
    </location>
</feature>
<accession>A0AAV0XLE8</accession>
<dbReference type="Proteomes" id="UP001160148">
    <property type="component" value="Unassembled WGS sequence"/>
</dbReference>
<gene>
    <name evidence="3" type="ORF">MEUPH1_LOCUS22625</name>
</gene>
<evidence type="ECO:0000259" key="2">
    <source>
        <dbReference type="Pfam" id="PF26138"/>
    </source>
</evidence>
<proteinExistence type="predicted"/>
<dbReference type="Pfam" id="PF26138">
    <property type="entry name" value="DUF8040"/>
    <property type="match status" value="1"/>
</dbReference>
<evidence type="ECO:0000313" key="4">
    <source>
        <dbReference type="Proteomes" id="UP001160148"/>
    </source>
</evidence>
<reference evidence="3 4" key="1">
    <citation type="submission" date="2023-01" db="EMBL/GenBank/DDBJ databases">
        <authorList>
            <person name="Whitehead M."/>
        </authorList>
    </citation>
    <scope>NUCLEOTIDE SEQUENCE [LARGE SCALE GENOMIC DNA]</scope>
</reference>